<keyword evidence="2" id="KW-1185">Reference proteome</keyword>
<dbReference type="OrthoDB" id="532434at2"/>
<dbReference type="RefSeq" id="WP_151970459.1">
    <property type="nucleotide sequence ID" value="NZ_AP019860.1"/>
</dbReference>
<dbReference type="AlphaFoldDB" id="A0A5S9IQV4"/>
<protein>
    <submittedName>
        <fullName evidence="1">Uncharacterized protein</fullName>
    </submittedName>
</protein>
<dbReference type="EMBL" id="AP019860">
    <property type="protein sequence ID" value="BBM86399.1"/>
    <property type="molecule type" value="Genomic_DNA"/>
</dbReference>
<accession>A0A5S9IQV4</accession>
<dbReference type="KEGG" id="uam:UABAM_04785"/>
<name>A0A5S9IQV4_UABAM</name>
<reference evidence="1 2" key="1">
    <citation type="submission" date="2019-08" db="EMBL/GenBank/DDBJ databases">
        <title>Complete genome sequence of Candidatus Uab amorphum.</title>
        <authorList>
            <person name="Shiratori T."/>
            <person name="Suzuki S."/>
            <person name="Kakizawa Y."/>
            <person name="Ishida K."/>
        </authorList>
    </citation>
    <scope>NUCLEOTIDE SEQUENCE [LARGE SCALE GENOMIC DNA]</scope>
    <source>
        <strain evidence="1 2">SRT547</strain>
    </source>
</reference>
<organism evidence="1 2">
    <name type="scientific">Uabimicrobium amorphum</name>
    <dbReference type="NCBI Taxonomy" id="2596890"/>
    <lineage>
        <taxon>Bacteria</taxon>
        <taxon>Pseudomonadati</taxon>
        <taxon>Planctomycetota</taxon>
        <taxon>Candidatus Uabimicrobiia</taxon>
        <taxon>Candidatus Uabimicrobiales</taxon>
        <taxon>Candidatus Uabimicrobiaceae</taxon>
        <taxon>Candidatus Uabimicrobium</taxon>
    </lineage>
</organism>
<gene>
    <name evidence="1" type="ORF">UABAM_04785</name>
</gene>
<proteinExistence type="predicted"/>
<evidence type="ECO:0000313" key="1">
    <source>
        <dbReference type="EMBL" id="BBM86399.1"/>
    </source>
</evidence>
<dbReference type="Proteomes" id="UP000326354">
    <property type="component" value="Chromosome"/>
</dbReference>
<sequence length="59" mass="6576">METFMTQKMSDVTVCFVANNSEVKAQEVEYCISSGFVRISTSDEVQITHISNVVLKTKA</sequence>
<evidence type="ECO:0000313" key="2">
    <source>
        <dbReference type="Proteomes" id="UP000326354"/>
    </source>
</evidence>